<proteinExistence type="predicted"/>
<dbReference type="Proteomes" id="UP001525961">
    <property type="component" value="Unassembled WGS sequence"/>
</dbReference>
<evidence type="ECO:0000313" key="2">
    <source>
        <dbReference type="Proteomes" id="UP001525961"/>
    </source>
</evidence>
<keyword evidence="2" id="KW-1185">Reference proteome</keyword>
<sequence length="183" mass="20739">MSQTLITLTDSVKTAVKEAASEQTGISPYQLQIVQAEKHTWPNGCLGIAEPDELCSLAKVEGWRVVIENQENGHKWVYRTSLEAEEIRLEDQYIYSGNLPPEVFEAVMEEASARSHLPKNQLEIQEEERKTWPNNCLGLPDPNEGCVEMLVEGWRVVISHEDQTWVYRTSTNAGEIRLEPSNS</sequence>
<accession>A0ABT2N1X6</accession>
<comment type="caution">
    <text evidence="1">The sequence shown here is derived from an EMBL/GenBank/DDBJ whole genome shotgun (WGS) entry which is preliminary data.</text>
</comment>
<dbReference type="RefSeq" id="WP_261234401.1">
    <property type="nucleotide sequence ID" value="NZ_JAMXFA010000003.1"/>
</dbReference>
<protein>
    <submittedName>
        <fullName evidence="1">Uncharacterized protein</fullName>
    </submittedName>
</protein>
<name>A0ABT2N1X6_9CYAN</name>
<evidence type="ECO:0000313" key="1">
    <source>
        <dbReference type="EMBL" id="MCT7976592.1"/>
    </source>
</evidence>
<gene>
    <name evidence="1" type="ORF">NG792_02485</name>
</gene>
<dbReference type="EMBL" id="JAMXFA010000003">
    <property type="protein sequence ID" value="MCT7976592.1"/>
    <property type="molecule type" value="Genomic_DNA"/>
</dbReference>
<reference evidence="1 2" key="1">
    <citation type="journal article" date="2022" name="Front. Microbiol.">
        <title>High genomic differentiation and limited gene flow indicate recent cryptic speciation within the genus Laspinema (cyanobacteria).</title>
        <authorList>
            <person name="Stanojkovic A."/>
            <person name="Skoupy S."/>
            <person name="Skaloud P."/>
            <person name="Dvorak P."/>
        </authorList>
    </citation>
    <scope>NUCLEOTIDE SEQUENCE [LARGE SCALE GENOMIC DNA]</scope>
    <source>
        <strain evidence="1 2">D3b</strain>
    </source>
</reference>
<organism evidence="1 2">
    <name type="scientific">Laspinema olomoucense D3b</name>
    <dbReference type="NCBI Taxonomy" id="2953688"/>
    <lineage>
        <taxon>Bacteria</taxon>
        <taxon>Bacillati</taxon>
        <taxon>Cyanobacteriota</taxon>
        <taxon>Cyanophyceae</taxon>
        <taxon>Oscillatoriophycideae</taxon>
        <taxon>Oscillatoriales</taxon>
        <taxon>Laspinemataceae</taxon>
        <taxon>Laspinema</taxon>
        <taxon>Laspinema olomoucense</taxon>
    </lineage>
</organism>